<dbReference type="InterPro" id="IPR045851">
    <property type="entry name" value="AMP-bd_C_sf"/>
</dbReference>
<dbReference type="PANTHER" id="PTHR45527">
    <property type="entry name" value="NONRIBOSOMAL PEPTIDE SYNTHETASE"/>
    <property type="match status" value="1"/>
</dbReference>
<comment type="caution">
    <text evidence="5">The sequence shown here is derived from an EMBL/GenBank/DDBJ whole genome shotgun (WGS) entry which is preliminary data.</text>
</comment>
<dbReference type="CDD" id="cd19531">
    <property type="entry name" value="LCL_NRPS-like"/>
    <property type="match status" value="1"/>
</dbReference>
<dbReference type="Gene3D" id="3.30.300.30">
    <property type="match status" value="1"/>
</dbReference>
<evidence type="ECO:0000259" key="3">
    <source>
        <dbReference type="Pfam" id="PF00501"/>
    </source>
</evidence>
<evidence type="ECO:0000256" key="2">
    <source>
        <dbReference type="SAM" id="MobiDB-lite"/>
    </source>
</evidence>
<reference evidence="6" key="1">
    <citation type="journal article" date="2019" name="Int. J. Syst. Evol. Microbiol.">
        <title>The Global Catalogue of Microorganisms (GCM) 10K type strain sequencing project: providing services to taxonomists for standard genome sequencing and annotation.</title>
        <authorList>
            <consortium name="The Broad Institute Genomics Platform"/>
            <consortium name="The Broad Institute Genome Sequencing Center for Infectious Disease"/>
            <person name="Wu L."/>
            <person name="Ma J."/>
        </authorList>
    </citation>
    <scope>NUCLEOTIDE SEQUENCE [LARGE SCALE GENOMIC DNA]</scope>
    <source>
        <strain evidence="6">CECT 7477</strain>
    </source>
</reference>
<protein>
    <submittedName>
        <fullName evidence="5">Amino acid adenylation domain-containing protein</fullName>
    </submittedName>
</protein>
<dbReference type="Pfam" id="PF00501">
    <property type="entry name" value="AMP-binding"/>
    <property type="match status" value="1"/>
</dbReference>
<feature type="coiled-coil region" evidence="1">
    <location>
        <begin position="887"/>
        <end position="914"/>
    </location>
</feature>
<dbReference type="EMBL" id="JBHSAW010000025">
    <property type="protein sequence ID" value="MFC4097880.1"/>
    <property type="molecule type" value="Genomic_DNA"/>
</dbReference>
<dbReference type="PANTHER" id="PTHR45527:SF1">
    <property type="entry name" value="FATTY ACID SYNTHASE"/>
    <property type="match status" value="1"/>
</dbReference>
<feature type="domain" description="AMP-dependent synthetase/ligase" evidence="3">
    <location>
        <begin position="499"/>
        <end position="844"/>
    </location>
</feature>
<dbReference type="InterPro" id="IPR023213">
    <property type="entry name" value="CAT-like_dom_sf"/>
</dbReference>
<dbReference type="InterPro" id="IPR000873">
    <property type="entry name" value="AMP-dep_synth/lig_dom"/>
</dbReference>
<sequence length="975" mass="110570">MEKKASNSSLLSKWKNRDKSRTSTQSTVPKAPEEAKIPLSSGQQRIWFLQQLNPENPFYNYSEALLFKGKLETQFLQQAFEQVCQNHEILRSYFPMENGAPVIKTSDLNPEIRQEDFSNHPSVESDRLLQALMREQSRTVFTLSSPLLLKVSLIKLSEDSHVFFLTMHHIIVDEWSIGLLKNELAIHYRRLVSGADLIVSQPEIQYKDYAHWERNKEINSQALDYWKDKLSGEIPVLNIQTDFQRPAVPRFNGKQLTKSLSERFSNEILKLAIAQKMTPFNLLLAVFYVLLYKYTGQNDILVGTPVSNRNNKALEDAFGFFIDTVVLRNSISENESFASLIEKIKSNTLKAFSNKSIPFDVLVKELKVSRSLSVNPFFQVMFLYHPQEEVPVFGDEVQLSEEFEFDTEVAKFDLTLSITEKKGSLDLTLEYDTDLFQEVTIKRMLDHYEILLRQLLESTAIKTSEICLLTEKEKDFFLERPAKIKTFLEYQGIHEIIGEVAKKFPDKNAVTFGDTALSYQDLDSRAEKVAIHILNQTKGLHNRIIGLCMDRSIEMIIGLLGILKSGNAYLPIDPNYPLERLHFVLEDAQCSLLVSHSSLKEVFKGKEIQTLFIDEVKPSDTKVNIIFPAFNRNNLAYVIYTSGSSGKPKGVPITHGDILNSTAGRLDFYKDSPKAFLLMSSISFDSSKAGIFWTLCTGGNLILTENRIEQDVQKIGELIEKNQVSHTLMLPSLYALILRHVEMAKLRTLNTIIVAGEACTPSLCQLHFKKLPSTKLYNEYGPTEATVWATAHEIVPAEMEKTVAIGRGVAGNKIYLLNKNLEMVPFGAVGEIYISGPSLAKGYLNKAELSSAVFLKNPFSHSAYEKMYKTGDLGRFRADRNLEFLGRADQQVKLRGYRIELEEVENAIKSLGAVTEVIAQVETLEIEKDSNFSDFDDPDAFLGQLMATLEEEDIEELLNEVEMLGKTESFLSSRE</sequence>
<organism evidence="5 6">
    <name type="scientific">Euzebyella saccharophila</name>
    <dbReference type="NCBI Taxonomy" id="679664"/>
    <lineage>
        <taxon>Bacteria</taxon>
        <taxon>Pseudomonadati</taxon>
        <taxon>Bacteroidota</taxon>
        <taxon>Flavobacteriia</taxon>
        <taxon>Flavobacteriales</taxon>
        <taxon>Flavobacteriaceae</taxon>
        <taxon>Euzebyella</taxon>
    </lineage>
</organism>
<name>A0ABV8JY99_9FLAO</name>
<evidence type="ECO:0000313" key="5">
    <source>
        <dbReference type="EMBL" id="MFC4097880.1"/>
    </source>
</evidence>
<evidence type="ECO:0000259" key="4">
    <source>
        <dbReference type="Pfam" id="PF00668"/>
    </source>
</evidence>
<dbReference type="Gene3D" id="3.30.559.30">
    <property type="entry name" value="Nonribosomal peptide synthetase, condensation domain"/>
    <property type="match status" value="1"/>
</dbReference>
<feature type="region of interest" description="Disordered" evidence="2">
    <location>
        <begin position="1"/>
        <end position="37"/>
    </location>
</feature>
<dbReference type="InterPro" id="IPR001242">
    <property type="entry name" value="Condensation_dom"/>
</dbReference>
<dbReference type="Gene3D" id="2.30.38.10">
    <property type="entry name" value="Luciferase, Domain 3"/>
    <property type="match status" value="1"/>
</dbReference>
<proteinExistence type="predicted"/>
<dbReference type="SUPFAM" id="SSF52777">
    <property type="entry name" value="CoA-dependent acyltransferases"/>
    <property type="match status" value="2"/>
</dbReference>
<dbReference type="Proteomes" id="UP001595814">
    <property type="component" value="Unassembled WGS sequence"/>
</dbReference>
<dbReference type="NCBIfam" id="TIGR01733">
    <property type="entry name" value="AA-adenyl-dom"/>
    <property type="match status" value="1"/>
</dbReference>
<dbReference type="Gene3D" id="3.30.559.10">
    <property type="entry name" value="Chloramphenicol acetyltransferase-like domain"/>
    <property type="match status" value="1"/>
</dbReference>
<keyword evidence="1" id="KW-0175">Coiled coil</keyword>
<dbReference type="InterPro" id="IPR010071">
    <property type="entry name" value="AA_adenyl_dom"/>
</dbReference>
<accession>A0ABV8JY99</accession>
<dbReference type="RefSeq" id="WP_192462962.1">
    <property type="nucleotide sequence ID" value="NZ_JACYFJ010000005.1"/>
</dbReference>
<dbReference type="PROSITE" id="PS00455">
    <property type="entry name" value="AMP_BINDING"/>
    <property type="match status" value="1"/>
</dbReference>
<evidence type="ECO:0000313" key="6">
    <source>
        <dbReference type="Proteomes" id="UP001595814"/>
    </source>
</evidence>
<feature type="domain" description="Condensation" evidence="4">
    <location>
        <begin position="34"/>
        <end position="475"/>
    </location>
</feature>
<dbReference type="Pfam" id="PF00668">
    <property type="entry name" value="Condensation"/>
    <property type="match status" value="1"/>
</dbReference>
<feature type="compositionally biased region" description="Polar residues" evidence="2">
    <location>
        <begin position="1"/>
        <end position="11"/>
    </location>
</feature>
<keyword evidence="6" id="KW-1185">Reference proteome</keyword>
<gene>
    <name evidence="5" type="ORF">ACFOUT_18495</name>
</gene>
<evidence type="ECO:0000256" key="1">
    <source>
        <dbReference type="SAM" id="Coils"/>
    </source>
</evidence>
<dbReference type="InterPro" id="IPR020845">
    <property type="entry name" value="AMP-binding_CS"/>
</dbReference>
<dbReference type="Gene3D" id="3.40.50.980">
    <property type="match status" value="2"/>
</dbReference>
<dbReference type="SUPFAM" id="SSF56801">
    <property type="entry name" value="Acetyl-CoA synthetase-like"/>
    <property type="match status" value="1"/>
</dbReference>
<dbReference type="CDD" id="cd05930">
    <property type="entry name" value="A_NRPS"/>
    <property type="match status" value="1"/>
</dbReference>